<evidence type="ECO:0000256" key="5">
    <source>
        <dbReference type="ARBA" id="ARBA00023016"/>
    </source>
</evidence>
<sequence length="258" mass="28679">MPGRGMQMACDGDGDGELVATAFVAKTYRMVNDPATDAVIGWGREDNSFVVLDPYIFSQIFLPSQFKHNNFSSFVRQLNTYGFRKVDPDRWEFAHACFLRGRTDLLRQIVRRRKGREEEEEDDDAVTMEVVRLKQEQREIGAKVDRVFRRLQEAERRPRQMLAFLVKVVGDPQLVGRLMARAGVGEGEGVGWENRPKLWVEDGSSLPATLIPAAEAAAAAIGLEAFGMGYDGAEVGGLGSDAGVEPWGMDPFSVDICF</sequence>
<dbReference type="InterPro" id="IPR036388">
    <property type="entry name" value="WH-like_DNA-bd_sf"/>
</dbReference>
<dbReference type="GO" id="GO:0003700">
    <property type="term" value="F:DNA-binding transcription factor activity"/>
    <property type="evidence" value="ECO:0007669"/>
    <property type="project" value="InterPro"/>
</dbReference>
<comment type="similarity">
    <text evidence="9">Belongs to the HSF family.</text>
</comment>
<name>A0AAP0FTJ1_9ASPA</name>
<evidence type="ECO:0000256" key="7">
    <source>
        <dbReference type="ARBA" id="ARBA00023163"/>
    </source>
</evidence>
<evidence type="ECO:0000256" key="8">
    <source>
        <dbReference type="ARBA" id="ARBA00023242"/>
    </source>
</evidence>
<dbReference type="PANTHER" id="PTHR10015">
    <property type="entry name" value="HEAT SHOCK TRANSCRIPTION FACTOR"/>
    <property type="match status" value="1"/>
</dbReference>
<reference evidence="11 12" key="1">
    <citation type="journal article" date="2022" name="Nat. Plants">
        <title>Genomes of leafy and leafless Platanthera orchids illuminate the evolution of mycoheterotrophy.</title>
        <authorList>
            <person name="Li M.H."/>
            <person name="Liu K.W."/>
            <person name="Li Z."/>
            <person name="Lu H.C."/>
            <person name="Ye Q.L."/>
            <person name="Zhang D."/>
            <person name="Wang J.Y."/>
            <person name="Li Y.F."/>
            <person name="Zhong Z.M."/>
            <person name="Liu X."/>
            <person name="Yu X."/>
            <person name="Liu D.K."/>
            <person name="Tu X.D."/>
            <person name="Liu B."/>
            <person name="Hao Y."/>
            <person name="Liao X.Y."/>
            <person name="Jiang Y.T."/>
            <person name="Sun W.H."/>
            <person name="Chen J."/>
            <person name="Chen Y.Q."/>
            <person name="Ai Y."/>
            <person name="Zhai J.W."/>
            <person name="Wu S.S."/>
            <person name="Zhou Z."/>
            <person name="Hsiao Y.Y."/>
            <person name="Wu W.L."/>
            <person name="Chen Y.Y."/>
            <person name="Lin Y.F."/>
            <person name="Hsu J.L."/>
            <person name="Li C.Y."/>
            <person name="Wang Z.W."/>
            <person name="Zhao X."/>
            <person name="Zhong W.Y."/>
            <person name="Ma X.K."/>
            <person name="Ma L."/>
            <person name="Huang J."/>
            <person name="Chen G.Z."/>
            <person name="Huang M.Z."/>
            <person name="Huang L."/>
            <person name="Peng D.H."/>
            <person name="Luo Y.B."/>
            <person name="Zou S.Q."/>
            <person name="Chen S.P."/>
            <person name="Lan S."/>
            <person name="Tsai W.C."/>
            <person name="Van de Peer Y."/>
            <person name="Liu Z.J."/>
        </authorList>
    </citation>
    <scope>NUCLEOTIDE SEQUENCE [LARGE SCALE GENOMIC DNA]</scope>
    <source>
        <strain evidence="11">Lor287</strain>
    </source>
</reference>
<keyword evidence="12" id="KW-1185">Reference proteome</keyword>
<evidence type="ECO:0000313" key="11">
    <source>
        <dbReference type="EMBL" id="KAK8914208.1"/>
    </source>
</evidence>
<dbReference type="SMART" id="SM00415">
    <property type="entry name" value="HSF"/>
    <property type="match status" value="1"/>
</dbReference>
<comment type="subunit">
    <text evidence="2">Homotrimer.</text>
</comment>
<protein>
    <submittedName>
        <fullName evidence="11">Heat stress transcription factor C-2a</fullName>
    </submittedName>
</protein>
<comment type="caution">
    <text evidence="11">The sequence shown here is derived from an EMBL/GenBank/DDBJ whole genome shotgun (WGS) entry which is preliminary data.</text>
</comment>
<dbReference type="GO" id="GO:0000978">
    <property type="term" value="F:RNA polymerase II cis-regulatory region sequence-specific DNA binding"/>
    <property type="evidence" value="ECO:0007669"/>
    <property type="project" value="TreeGrafter"/>
</dbReference>
<evidence type="ECO:0000256" key="3">
    <source>
        <dbReference type="ARBA" id="ARBA00022553"/>
    </source>
</evidence>
<dbReference type="Gene3D" id="1.10.10.10">
    <property type="entry name" value="Winged helix-like DNA-binding domain superfamily/Winged helix DNA-binding domain"/>
    <property type="match status" value="1"/>
</dbReference>
<evidence type="ECO:0000313" key="12">
    <source>
        <dbReference type="Proteomes" id="UP001418222"/>
    </source>
</evidence>
<evidence type="ECO:0000256" key="4">
    <source>
        <dbReference type="ARBA" id="ARBA00023015"/>
    </source>
</evidence>
<dbReference type="InterPro" id="IPR036390">
    <property type="entry name" value="WH_DNA-bd_sf"/>
</dbReference>
<keyword evidence="5" id="KW-0346">Stress response</keyword>
<dbReference type="Proteomes" id="UP001418222">
    <property type="component" value="Unassembled WGS sequence"/>
</dbReference>
<dbReference type="EMBL" id="JBBWWQ010000021">
    <property type="protein sequence ID" value="KAK8914208.1"/>
    <property type="molecule type" value="Genomic_DNA"/>
</dbReference>
<feature type="domain" description="HSF-type DNA-binding" evidence="10">
    <location>
        <begin position="62"/>
        <end position="86"/>
    </location>
</feature>
<evidence type="ECO:0000259" key="10">
    <source>
        <dbReference type="PROSITE" id="PS00434"/>
    </source>
</evidence>
<dbReference type="PROSITE" id="PS00434">
    <property type="entry name" value="HSF_DOMAIN"/>
    <property type="match status" value="1"/>
</dbReference>
<evidence type="ECO:0000256" key="6">
    <source>
        <dbReference type="ARBA" id="ARBA00023125"/>
    </source>
</evidence>
<keyword evidence="4" id="KW-0805">Transcription regulation</keyword>
<dbReference type="GO" id="GO:0005634">
    <property type="term" value="C:nucleus"/>
    <property type="evidence" value="ECO:0007669"/>
    <property type="project" value="UniProtKB-SubCell"/>
</dbReference>
<evidence type="ECO:0000256" key="2">
    <source>
        <dbReference type="ARBA" id="ARBA00011233"/>
    </source>
</evidence>
<evidence type="ECO:0000256" key="1">
    <source>
        <dbReference type="ARBA" id="ARBA00004123"/>
    </source>
</evidence>
<proteinExistence type="inferred from homology"/>
<dbReference type="GO" id="GO:0006357">
    <property type="term" value="P:regulation of transcription by RNA polymerase II"/>
    <property type="evidence" value="ECO:0007669"/>
    <property type="project" value="TreeGrafter"/>
</dbReference>
<organism evidence="11 12">
    <name type="scientific">Platanthera zijinensis</name>
    <dbReference type="NCBI Taxonomy" id="2320716"/>
    <lineage>
        <taxon>Eukaryota</taxon>
        <taxon>Viridiplantae</taxon>
        <taxon>Streptophyta</taxon>
        <taxon>Embryophyta</taxon>
        <taxon>Tracheophyta</taxon>
        <taxon>Spermatophyta</taxon>
        <taxon>Magnoliopsida</taxon>
        <taxon>Liliopsida</taxon>
        <taxon>Asparagales</taxon>
        <taxon>Orchidaceae</taxon>
        <taxon>Orchidoideae</taxon>
        <taxon>Orchideae</taxon>
        <taxon>Orchidinae</taxon>
        <taxon>Platanthera</taxon>
    </lineage>
</organism>
<dbReference type="Pfam" id="PF00447">
    <property type="entry name" value="HSF_DNA-bind"/>
    <property type="match status" value="1"/>
</dbReference>
<dbReference type="SUPFAM" id="SSF46785">
    <property type="entry name" value="Winged helix' DNA-binding domain"/>
    <property type="match status" value="1"/>
</dbReference>
<keyword evidence="3" id="KW-0597">Phosphoprotein</keyword>
<keyword evidence="6" id="KW-0238">DNA-binding</keyword>
<keyword evidence="8" id="KW-0539">Nucleus</keyword>
<keyword evidence="7" id="KW-0804">Transcription</keyword>
<dbReference type="PANTHER" id="PTHR10015:SF328">
    <property type="entry name" value="HEAT STRESS TRANSCRIPTION FACTOR C-2A"/>
    <property type="match status" value="1"/>
</dbReference>
<comment type="subcellular location">
    <subcellularLocation>
        <location evidence="1">Nucleus</location>
    </subcellularLocation>
</comment>
<dbReference type="FunFam" id="1.10.10.10:FF:000037">
    <property type="entry name" value="Heat stress transcription factor B-4"/>
    <property type="match status" value="1"/>
</dbReference>
<accession>A0AAP0FTJ1</accession>
<gene>
    <name evidence="11" type="primary">HSFC2A</name>
    <name evidence="11" type="ORF">KSP39_PZI024427</name>
</gene>
<evidence type="ECO:0000256" key="9">
    <source>
        <dbReference type="RuleBase" id="RU004020"/>
    </source>
</evidence>
<dbReference type="InterPro" id="IPR000232">
    <property type="entry name" value="HSF_DNA-bd"/>
</dbReference>
<dbReference type="GO" id="GO:0034605">
    <property type="term" value="P:cellular response to heat"/>
    <property type="evidence" value="ECO:0007669"/>
    <property type="project" value="TreeGrafter"/>
</dbReference>
<dbReference type="AlphaFoldDB" id="A0AAP0FTJ1"/>
<dbReference type="PRINTS" id="PR00056">
    <property type="entry name" value="HSFDOMAIN"/>
</dbReference>